<evidence type="ECO:0008006" key="2">
    <source>
        <dbReference type="Google" id="ProtNLM"/>
    </source>
</evidence>
<accession>A0A645BFE8</accession>
<dbReference type="Gene3D" id="1.20.1500.10">
    <property type="entry name" value="YheA/YmcA-like"/>
    <property type="match status" value="1"/>
</dbReference>
<dbReference type="AlphaFoldDB" id="A0A645BFE8"/>
<sequence length="129" mass="13631">MIELARELGLALANSSEFICMKQAQGAFEQNEAIGALMSELSEKRERLIAILTSDEENDLEAVSLTNDIDRLELQLKESPLYSDLVVAQSAFSTLLTAVNDEINACIGAETSASGGCSGDCGGCGGCKH</sequence>
<reference evidence="1" key="1">
    <citation type="submission" date="2019-08" db="EMBL/GenBank/DDBJ databases">
        <authorList>
            <person name="Kucharzyk K."/>
            <person name="Murdoch R.W."/>
            <person name="Higgins S."/>
            <person name="Loffler F."/>
        </authorList>
    </citation>
    <scope>NUCLEOTIDE SEQUENCE</scope>
</reference>
<dbReference type="SUPFAM" id="SSF158622">
    <property type="entry name" value="YheA/YmcA-like"/>
    <property type="match status" value="1"/>
</dbReference>
<comment type="caution">
    <text evidence="1">The sequence shown here is derived from an EMBL/GenBank/DDBJ whole genome shotgun (WGS) entry which is preliminary data.</text>
</comment>
<dbReference type="Pfam" id="PF06133">
    <property type="entry name" value="Com_YlbF"/>
    <property type="match status" value="1"/>
</dbReference>
<gene>
    <name evidence="1" type="ORF">SDC9_107285</name>
</gene>
<dbReference type="InterPro" id="IPR010368">
    <property type="entry name" value="Com_YlbF"/>
</dbReference>
<organism evidence="1">
    <name type="scientific">bioreactor metagenome</name>
    <dbReference type="NCBI Taxonomy" id="1076179"/>
    <lineage>
        <taxon>unclassified sequences</taxon>
        <taxon>metagenomes</taxon>
        <taxon>ecological metagenomes</taxon>
    </lineage>
</organism>
<evidence type="ECO:0000313" key="1">
    <source>
        <dbReference type="EMBL" id="MPM60434.1"/>
    </source>
</evidence>
<protein>
    <recommendedName>
        <fullName evidence="2">YlbF family regulator</fullName>
    </recommendedName>
</protein>
<dbReference type="InterPro" id="IPR023378">
    <property type="entry name" value="YheA/YmcA-like_dom_sf"/>
</dbReference>
<name>A0A645BFE8_9ZZZZ</name>
<dbReference type="EMBL" id="VSSQ01017801">
    <property type="protein sequence ID" value="MPM60434.1"/>
    <property type="molecule type" value="Genomic_DNA"/>
</dbReference>
<proteinExistence type="predicted"/>